<protein>
    <submittedName>
        <fullName evidence="3">Protein PET117, putative</fullName>
    </submittedName>
</protein>
<dbReference type="EMBL" id="LK934641">
    <property type="protein sequence ID" value="CDU19876.1"/>
    <property type="molecule type" value="Genomic_DNA"/>
</dbReference>
<dbReference type="VEuPathDB" id="PlasmoDB:PY17X_1325600"/>
<reference evidence="4 5" key="1">
    <citation type="journal article" date="2014" name="BMC Biol.">
        <title>A comprehensive evaluation of rodent malaria parasite genomes and gene expression.</title>
        <authorList>
            <person name="Otto T.D."/>
            <person name="Bohme U."/>
            <person name="Jackson A.P."/>
            <person name="Hunt M."/>
            <person name="Franke-Fayard B."/>
            <person name="Hoeijmakers W.A."/>
            <person name="Religa A.A."/>
            <person name="Robertson L."/>
            <person name="Sanders M."/>
            <person name="Ogun S.A."/>
            <person name="Cunningham D."/>
            <person name="Erhart A."/>
            <person name="Billker O."/>
            <person name="Khan S.M."/>
            <person name="Stunnenberg H.G."/>
            <person name="Langhorne J."/>
            <person name="Holder A.A."/>
            <person name="Waters A.P."/>
            <person name="Newbold C.I."/>
            <person name="Pain A."/>
            <person name="Berriman M."/>
            <person name="Janse C.J."/>
        </authorList>
    </citation>
    <scope>NUCLEOTIDE SEQUENCE [LARGE SCALE GENOMIC DNA]</scope>
    <source>
        <strain evidence="3 4">17X</strain>
        <strain evidence="2 5">YM</strain>
    </source>
</reference>
<evidence type="ECO:0000313" key="4">
    <source>
        <dbReference type="Proteomes" id="UP000072874"/>
    </source>
</evidence>
<reference evidence="3" key="4">
    <citation type="submission" date="2019-05" db="EMBL/GenBank/DDBJ databases">
        <authorList>
            <consortium name="Pathogen Informatics"/>
        </authorList>
    </citation>
    <scope>NUCLEOTIDE SEQUENCE</scope>
    <source>
        <strain evidence="3">17X</strain>
    </source>
</reference>
<dbReference type="InterPro" id="IPR031568">
    <property type="entry name" value="Pet117"/>
</dbReference>
<dbReference type="OMA" id="KWKADNL"/>
<dbReference type="Proteomes" id="UP000072874">
    <property type="component" value="Chromosome 13"/>
</dbReference>
<dbReference type="OrthoDB" id="76305at2759"/>
<dbReference type="RefSeq" id="XP_022813572.1">
    <property type="nucleotide sequence ID" value="XM_022957099.1"/>
</dbReference>
<keyword evidence="1" id="KW-1133">Transmembrane helix</keyword>
<gene>
    <name evidence="3" type="ORF">PY17X_1325600</name>
    <name evidence="2" type="ORF">PYYM_1322600</name>
</gene>
<accession>A0A077Y8U2</accession>
<evidence type="ECO:0000313" key="2">
    <source>
        <dbReference type="EMBL" id="CDU19876.1"/>
    </source>
</evidence>
<evidence type="ECO:0000256" key="1">
    <source>
        <dbReference type="SAM" id="Phobius"/>
    </source>
</evidence>
<keyword evidence="1" id="KW-0812">Transmembrane</keyword>
<dbReference type="EMBL" id="LM993667">
    <property type="protein sequence ID" value="VTZ80633.1"/>
    <property type="molecule type" value="Genomic_DNA"/>
</dbReference>
<dbReference type="AlphaFoldDB" id="A0A077Y8U2"/>
<feature type="transmembrane region" description="Helical" evidence="1">
    <location>
        <begin position="6"/>
        <end position="24"/>
    </location>
</feature>
<dbReference type="VEuPathDB" id="PlasmoDB:PYYM_1322600"/>
<organism evidence="2 5">
    <name type="scientific">Plasmodium yoelii</name>
    <dbReference type="NCBI Taxonomy" id="5861"/>
    <lineage>
        <taxon>Eukaryota</taxon>
        <taxon>Sar</taxon>
        <taxon>Alveolata</taxon>
        <taxon>Apicomplexa</taxon>
        <taxon>Aconoidasida</taxon>
        <taxon>Haemosporida</taxon>
        <taxon>Plasmodiidae</taxon>
        <taxon>Plasmodium</taxon>
        <taxon>Plasmodium (Vinckeia)</taxon>
    </lineage>
</organism>
<evidence type="ECO:0000313" key="5">
    <source>
        <dbReference type="Proteomes" id="UP000072904"/>
    </source>
</evidence>
<dbReference type="KEGG" id="pyo:PY17X_1325600"/>
<dbReference type="GeneID" id="34860103"/>
<evidence type="ECO:0000313" key="3">
    <source>
        <dbReference type="EMBL" id="VTZ80633.1"/>
    </source>
</evidence>
<sequence>MKYRYGKILLTSSILLSVGIYYYVKESKYWDYQRRYEGVLRDLERQKSKLEKWKADNL</sequence>
<dbReference type="Proteomes" id="UP000072904">
    <property type="component" value="Chromosome 13"/>
</dbReference>
<keyword evidence="1" id="KW-0472">Membrane</keyword>
<proteinExistence type="predicted"/>
<reference evidence="2" key="2">
    <citation type="submission" date="2014-05" db="EMBL/GenBank/DDBJ databases">
        <authorList>
            <person name="Aslett A.Martin."/>
            <person name="De Silva Nishadi"/>
        </authorList>
    </citation>
    <scope>NUCLEOTIDE SEQUENCE</scope>
    <source>
        <strain evidence="2">YM</strain>
    </source>
</reference>
<dbReference type="Pfam" id="PF15786">
    <property type="entry name" value="PET117"/>
    <property type="match status" value="1"/>
</dbReference>
<name>A0A077Y8U2_PLAYE</name>
<reference evidence="3" key="3">
    <citation type="submission" date="2014-05" db="EMBL/GenBank/DDBJ databases">
        <authorList>
            <person name="Aslett M.A."/>
            <person name="De Silva N."/>
        </authorList>
    </citation>
    <scope>NUCLEOTIDE SEQUENCE</scope>
    <source>
        <strain evidence="3">17X</strain>
    </source>
</reference>